<dbReference type="Proteomes" id="UP000224567">
    <property type="component" value="Unassembled WGS sequence"/>
</dbReference>
<organism evidence="3 4">
    <name type="scientific">Capsicum baccatum</name>
    <name type="common">Peruvian pepper</name>
    <dbReference type="NCBI Taxonomy" id="33114"/>
    <lineage>
        <taxon>Eukaryota</taxon>
        <taxon>Viridiplantae</taxon>
        <taxon>Streptophyta</taxon>
        <taxon>Embryophyta</taxon>
        <taxon>Tracheophyta</taxon>
        <taxon>Spermatophyta</taxon>
        <taxon>Magnoliopsida</taxon>
        <taxon>eudicotyledons</taxon>
        <taxon>Gunneridae</taxon>
        <taxon>Pentapetalae</taxon>
        <taxon>asterids</taxon>
        <taxon>lamiids</taxon>
        <taxon>Solanales</taxon>
        <taxon>Solanaceae</taxon>
        <taxon>Solanoideae</taxon>
        <taxon>Capsiceae</taxon>
        <taxon>Capsicum</taxon>
    </lineage>
</organism>
<dbReference type="Gene3D" id="1.25.40.10">
    <property type="entry name" value="Tetratricopeptide repeat domain"/>
    <property type="match status" value="1"/>
</dbReference>
<keyword evidence="1" id="KW-0677">Repeat</keyword>
<dbReference type="Pfam" id="PF12854">
    <property type="entry name" value="PPR_1"/>
    <property type="match status" value="1"/>
</dbReference>
<dbReference type="OrthoDB" id="1294469at2759"/>
<dbReference type="AlphaFoldDB" id="A0A2G2V8A6"/>
<proteinExistence type="predicted"/>
<gene>
    <name evidence="3" type="ORF">CQW23_31187</name>
</gene>
<evidence type="ECO:0000313" key="4">
    <source>
        <dbReference type="Proteomes" id="UP000224567"/>
    </source>
</evidence>
<evidence type="ECO:0000256" key="2">
    <source>
        <dbReference type="SAM" id="MobiDB-lite"/>
    </source>
</evidence>
<dbReference type="STRING" id="33114.A0A2G2V8A6"/>
<feature type="region of interest" description="Disordered" evidence="2">
    <location>
        <begin position="105"/>
        <end position="127"/>
    </location>
</feature>
<keyword evidence="4" id="KW-1185">Reference proteome</keyword>
<sequence>MVQKADVILNNAVFKGSVPDEFTFCLLIYGLCEDGDIDRAKNLFQEDNKWESLNLNVLNLDTKMTKNMSKNYIIDSIYNANSVYLKPNFNSLGNSSLNNLNTSIYTKEPVNNNNNNSESTNGNNSTDKRFKTLPIAKTLLKNEDIGFSMEYINPSGQEMLVPHALFSLLSSIFIYELVIPGVSIGMTSIMMTNVDISNNGETTDVSAIPPPDVNEVEWKFLVDYFSSDGFKDKVKDVIAEKDQEIEEDTDMDPIINAAFVEVVGEKSKYILGQGS</sequence>
<dbReference type="InterPro" id="IPR011990">
    <property type="entry name" value="TPR-like_helical_dom_sf"/>
</dbReference>
<evidence type="ECO:0000256" key="1">
    <source>
        <dbReference type="ARBA" id="ARBA00022737"/>
    </source>
</evidence>
<protein>
    <submittedName>
        <fullName evidence="3">Uncharacterized protein</fullName>
    </submittedName>
</protein>
<feature type="compositionally biased region" description="Low complexity" evidence="2">
    <location>
        <begin position="111"/>
        <end position="125"/>
    </location>
</feature>
<evidence type="ECO:0000313" key="3">
    <source>
        <dbReference type="EMBL" id="PHT29221.1"/>
    </source>
</evidence>
<accession>A0A2G2V8A6</accession>
<dbReference type="InterPro" id="IPR002885">
    <property type="entry name" value="PPR_rpt"/>
</dbReference>
<comment type="caution">
    <text evidence="3">The sequence shown here is derived from an EMBL/GenBank/DDBJ whole genome shotgun (WGS) entry which is preliminary data.</text>
</comment>
<dbReference type="EMBL" id="MLFT02000139">
    <property type="protein sequence ID" value="PHT29221.1"/>
    <property type="molecule type" value="Genomic_DNA"/>
</dbReference>
<name>A0A2G2V8A6_CAPBA</name>
<reference evidence="4" key="2">
    <citation type="journal article" date="2017" name="J. Anim. Genet.">
        <title>Multiple reference genome sequences of hot pepper reveal the massive evolution of plant disease resistance genes by retroduplication.</title>
        <authorList>
            <person name="Kim S."/>
            <person name="Park J."/>
            <person name="Yeom S.-I."/>
            <person name="Kim Y.-M."/>
            <person name="Seo E."/>
            <person name="Kim K.-T."/>
            <person name="Kim M.-S."/>
            <person name="Lee J.M."/>
            <person name="Cheong K."/>
            <person name="Shin H.-S."/>
            <person name="Kim S.-B."/>
            <person name="Han K."/>
            <person name="Lee J."/>
            <person name="Park M."/>
            <person name="Lee H.-A."/>
            <person name="Lee H.-Y."/>
            <person name="Lee Y."/>
            <person name="Oh S."/>
            <person name="Lee J.H."/>
            <person name="Choi E."/>
            <person name="Choi E."/>
            <person name="Lee S.E."/>
            <person name="Jeon J."/>
            <person name="Kim H."/>
            <person name="Choi G."/>
            <person name="Song H."/>
            <person name="Lee J."/>
            <person name="Lee S.-C."/>
            <person name="Kwon J.-K."/>
            <person name="Lee H.-Y."/>
            <person name="Koo N."/>
            <person name="Hong Y."/>
            <person name="Kim R.W."/>
            <person name="Kang W.-H."/>
            <person name="Huh J.H."/>
            <person name="Kang B.-C."/>
            <person name="Yang T.-J."/>
            <person name="Lee Y.-H."/>
            <person name="Bennetzen J.L."/>
            <person name="Choi D."/>
        </authorList>
    </citation>
    <scope>NUCLEOTIDE SEQUENCE [LARGE SCALE GENOMIC DNA]</scope>
    <source>
        <strain evidence="4">cv. PBC81</strain>
    </source>
</reference>
<reference evidence="3 4" key="1">
    <citation type="journal article" date="2017" name="Genome Biol.">
        <title>New reference genome sequences of hot pepper reveal the massive evolution of plant disease-resistance genes by retroduplication.</title>
        <authorList>
            <person name="Kim S."/>
            <person name="Park J."/>
            <person name="Yeom S.I."/>
            <person name="Kim Y.M."/>
            <person name="Seo E."/>
            <person name="Kim K.T."/>
            <person name="Kim M.S."/>
            <person name="Lee J.M."/>
            <person name="Cheong K."/>
            <person name="Shin H.S."/>
            <person name="Kim S.B."/>
            <person name="Han K."/>
            <person name="Lee J."/>
            <person name="Park M."/>
            <person name="Lee H.A."/>
            <person name="Lee H.Y."/>
            <person name="Lee Y."/>
            <person name="Oh S."/>
            <person name="Lee J.H."/>
            <person name="Choi E."/>
            <person name="Choi E."/>
            <person name="Lee S.E."/>
            <person name="Jeon J."/>
            <person name="Kim H."/>
            <person name="Choi G."/>
            <person name="Song H."/>
            <person name="Lee J."/>
            <person name="Lee S.C."/>
            <person name="Kwon J.K."/>
            <person name="Lee H.Y."/>
            <person name="Koo N."/>
            <person name="Hong Y."/>
            <person name="Kim R.W."/>
            <person name="Kang W.H."/>
            <person name="Huh J.H."/>
            <person name="Kang B.C."/>
            <person name="Yang T.J."/>
            <person name="Lee Y.H."/>
            <person name="Bennetzen J.L."/>
            <person name="Choi D."/>
        </authorList>
    </citation>
    <scope>NUCLEOTIDE SEQUENCE [LARGE SCALE GENOMIC DNA]</scope>
    <source>
        <strain evidence="4">cv. PBC81</strain>
    </source>
</reference>